<proteinExistence type="predicted"/>
<organism evidence="1">
    <name type="scientific">Caudovirus D_HF5_2C</name>
    <dbReference type="NCBI Taxonomy" id="3071196"/>
    <lineage>
        <taxon>Viruses</taxon>
        <taxon>Duplodnaviria</taxon>
        <taxon>Heunggongvirae</taxon>
        <taxon>Uroviricota</taxon>
        <taxon>Caudoviricetes</taxon>
    </lineage>
</organism>
<accession>A0AA96EKB9</accession>
<name>A0AA96EKB9_9CAUD</name>
<sequence length="132" mass="15952">MSKYMYKDYYGKRLTFIEAFKAYKLMEVSFDYDITRLNLENIAKNQIKDSANLKEFYDLLDELMHTFAHKVIKRQMNVKRWEHIQNIFIRMNDLIGLSEEEMKSKAVEFALDYENKEELMELGIKQIEIMNS</sequence>
<protein>
    <submittedName>
        <fullName evidence="1">Uncharacterized protein</fullName>
    </submittedName>
</protein>
<dbReference type="EMBL" id="OR148986">
    <property type="protein sequence ID" value="WNL48681.1"/>
    <property type="molecule type" value="Genomic_DNA"/>
</dbReference>
<reference evidence="1" key="1">
    <citation type="submission" date="2023-06" db="EMBL/GenBank/DDBJ databases">
        <title>Characterization of diverse anelloviruses, cressdnaviruses, and phages in the human oral virome in North Carolina.</title>
        <authorList>
            <person name="Paietta E.N."/>
            <person name="Kraberger S."/>
            <person name="Custer J.M."/>
            <person name="Vargas K.L."/>
            <person name="Epsy C."/>
            <person name="Ehmke E."/>
            <person name="Yoder A.D."/>
            <person name="Varsani A."/>
        </authorList>
    </citation>
    <scope>NUCLEOTIDE SEQUENCE</scope>
    <source>
        <strain evidence="1">D_HF5_2C</strain>
    </source>
</reference>
<evidence type="ECO:0000313" key="1">
    <source>
        <dbReference type="EMBL" id="WNL48681.1"/>
    </source>
</evidence>